<accession>A0A034VBH5</accession>
<feature type="transmembrane region" description="Helical" evidence="1">
    <location>
        <begin position="52"/>
        <end position="74"/>
    </location>
</feature>
<keyword evidence="1" id="KW-0472">Membrane</keyword>
<proteinExistence type="predicted"/>
<sequence>MLALAHSTGCKALSARLNAYSAHSFVCVCVCECLCEFVETFLKCGVVIRENIFLVFGDLVVFAIVFDIFCALFIREKELEQNYKRTRYLTSNLSKIKNL</sequence>
<organism evidence="2">
    <name type="scientific">Bactrocera dorsalis</name>
    <name type="common">Oriental fruit fly</name>
    <name type="synonym">Dacus dorsalis</name>
    <dbReference type="NCBI Taxonomy" id="27457"/>
    <lineage>
        <taxon>Eukaryota</taxon>
        <taxon>Metazoa</taxon>
        <taxon>Ecdysozoa</taxon>
        <taxon>Arthropoda</taxon>
        <taxon>Hexapoda</taxon>
        <taxon>Insecta</taxon>
        <taxon>Pterygota</taxon>
        <taxon>Neoptera</taxon>
        <taxon>Endopterygota</taxon>
        <taxon>Diptera</taxon>
        <taxon>Brachycera</taxon>
        <taxon>Muscomorpha</taxon>
        <taxon>Tephritoidea</taxon>
        <taxon>Tephritidae</taxon>
        <taxon>Bactrocera</taxon>
        <taxon>Bactrocera</taxon>
    </lineage>
</organism>
<reference evidence="2" key="1">
    <citation type="journal article" date="2014" name="BMC Genomics">
        <title>Characterizing the developmental transcriptome of the oriental fruit fly, Bactrocera dorsalis (Diptera: Tephritidae) through comparative genomic analysis with Drosophila melanogaster utilizing modENCODE datasets.</title>
        <authorList>
            <person name="Geib S.M."/>
            <person name="Calla B."/>
            <person name="Hall B."/>
            <person name="Hou S."/>
            <person name="Manoukis N.C."/>
        </authorList>
    </citation>
    <scope>NUCLEOTIDE SEQUENCE</scope>
    <source>
        <strain evidence="2">Punador</strain>
    </source>
</reference>
<evidence type="ECO:0000256" key="1">
    <source>
        <dbReference type="SAM" id="Phobius"/>
    </source>
</evidence>
<dbReference type="AlphaFoldDB" id="A0A034VBH5"/>
<protein>
    <submittedName>
        <fullName evidence="2">Uncharacterized protein</fullName>
    </submittedName>
</protein>
<keyword evidence="1" id="KW-0812">Transmembrane</keyword>
<dbReference type="EMBL" id="GAKP01019093">
    <property type="protein sequence ID" value="JAC39859.1"/>
    <property type="molecule type" value="Transcribed_RNA"/>
</dbReference>
<keyword evidence="1" id="KW-1133">Transmembrane helix</keyword>
<name>A0A034VBH5_BACDO</name>
<evidence type="ECO:0000313" key="2">
    <source>
        <dbReference type="EMBL" id="JAC39859.1"/>
    </source>
</evidence>